<dbReference type="Proteomes" id="UP000239273">
    <property type="component" value="Unassembled WGS sequence"/>
</dbReference>
<evidence type="ECO:0000313" key="3">
    <source>
        <dbReference type="Proteomes" id="UP000239273"/>
    </source>
</evidence>
<dbReference type="EMBL" id="BSOU01000006">
    <property type="protein sequence ID" value="GLR75754.1"/>
    <property type="molecule type" value="Genomic_DNA"/>
</dbReference>
<dbReference type="Proteomes" id="UP001156660">
    <property type="component" value="Unassembled WGS sequence"/>
</dbReference>
<proteinExistence type="predicted"/>
<reference evidence="1" key="4">
    <citation type="submission" date="2023-01" db="EMBL/GenBank/DDBJ databases">
        <title>Draft genome sequence of Aliivibrio sifiae strain NBRC 105001.</title>
        <authorList>
            <person name="Sun Q."/>
            <person name="Mori K."/>
        </authorList>
    </citation>
    <scope>NUCLEOTIDE SEQUENCE</scope>
    <source>
        <strain evidence="1">NBRC 105001</strain>
    </source>
</reference>
<dbReference type="EMBL" id="MSCP01000001">
    <property type="protein sequence ID" value="PQJ94443.1"/>
    <property type="molecule type" value="Genomic_DNA"/>
</dbReference>
<dbReference type="OrthoDB" id="9799912at2"/>
<name>A0A2S7XLJ1_9GAMM</name>
<comment type="caution">
    <text evidence="2">The sequence shown here is derived from an EMBL/GenBank/DDBJ whole genome shotgun (WGS) entry which is preliminary data.</text>
</comment>
<sequence>MQLIGKHHLTYVLGCNEEIDQWISAWVTEVSHASWKEPSAILDAFPRAISVDGTVFLFPVCGNKFPQIKLKIKFGLDKAMISEVIQE</sequence>
<dbReference type="GO" id="GO:0003723">
    <property type="term" value="F:RNA binding"/>
    <property type="evidence" value="ECO:0007669"/>
    <property type="project" value="InterPro"/>
</dbReference>
<dbReference type="Pfam" id="PF09907">
    <property type="entry name" value="HigB_toxin"/>
    <property type="match status" value="1"/>
</dbReference>
<dbReference type="AlphaFoldDB" id="A0A2S7XLJ1"/>
<dbReference type="GO" id="GO:0110001">
    <property type="term" value="C:toxin-antitoxin complex"/>
    <property type="evidence" value="ECO:0007669"/>
    <property type="project" value="InterPro"/>
</dbReference>
<organism evidence="2 3">
    <name type="scientific">Aliivibrio sifiae</name>
    <dbReference type="NCBI Taxonomy" id="566293"/>
    <lineage>
        <taxon>Bacteria</taxon>
        <taxon>Pseudomonadati</taxon>
        <taxon>Pseudomonadota</taxon>
        <taxon>Gammaproteobacteria</taxon>
        <taxon>Vibrionales</taxon>
        <taxon>Vibrionaceae</taxon>
        <taxon>Aliivibrio</taxon>
    </lineage>
</organism>
<gene>
    <name evidence="2" type="ORF">BTO23_10390</name>
    <name evidence="1" type="ORF">GCM10007855_26280</name>
</gene>
<dbReference type="GO" id="GO:0004519">
    <property type="term" value="F:endonuclease activity"/>
    <property type="evidence" value="ECO:0007669"/>
    <property type="project" value="InterPro"/>
</dbReference>
<keyword evidence="4" id="KW-1185">Reference proteome</keyword>
<evidence type="ECO:0000313" key="2">
    <source>
        <dbReference type="EMBL" id="PQJ94443.1"/>
    </source>
</evidence>
<evidence type="ECO:0000313" key="4">
    <source>
        <dbReference type="Proteomes" id="UP001156660"/>
    </source>
</evidence>
<reference evidence="1" key="1">
    <citation type="journal article" date="2014" name="Int. J. Syst. Evol. Microbiol.">
        <title>Complete genome of a new Firmicutes species belonging to the dominant human colonic microbiota ('Ruminococcus bicirculans') reveals two chromosomes and a selective capacity to utilize plant glucans.</title>
        <authorList>
            <consortium name="NISC Comparative Sequencing Program"/>
            <person name="Wegmann U."/>
            <person name="Louis P."/>
            <person name="Goesmann A."/>
            <person name="Henrissat B."/>
            <person name="Duncan S.H."/>
            <person name="Flint H.J."/>
        </authorList>
    </citation>
    <scope>NUCLEOTIDE SEQUENCE</scope>
    <source>
        <strain evidence="1">NBRC 105001</strain>
    </source>
</reference>
<accession>A0A2S7XLJ1</accession>
<protein>
    <submittedName>
        <fullName evidence="2">Uncharacterized protein</fullName>
    </submittedName>
</protein>
<dbReference type="RefSeq" id="WP_105063454.1">
    <property type="nucleotide sequence ID" value="NZ_BSOU01000006.1"/>
</dbReference>
<reference evidence="4" key="3">
    <citation type="journal article" date="2019" name="Int. J. Syst. Evol. Microbiol.">
        <title>The Global Catalogue of Microorganisms (GCM) 10K type strain sequencing project: providing services to taxonomists for standard genome sequencing and annotation.</title>
        <authorList>
            <consortium name="The Broad Institute Genomics Platform"/>
            <consortium name="The Broad Institute Genome Sequencing Center for Infectious Disease"/>
            <person name="Wu L."/>
            <person name="Ma J."/>
        </authorList>
    </citation>
    <scope>NUCLEOTIDE SEQUENCE [LARGE SCALE GENOMIC DNA]</scope>
    <source>
        <strain evidence="4">NBRC 105001</strain>
    </source>
</reference>
<reference evidence="2 3" key="2">
    <citation type="submission" date="2016-12" db="EMBL/GenBank/DDBJ databases">
        <title>Diversity of luminous bacteria.</title>
        <authorList>
            <person name="Yoshizawa S."/>
            <person name="Kogure K."/>
        </authorList>
    </citation>
    <scope>NUCLEOTIDE SEQUENCE [LARGE SCALE GENOMIC DNA]</scope>
    <source>
        <strain evidence="2 3">NBRC 105001</strain>
    </source>
</reference>
<evidence type="ECO:0000313" key="1">
    <source>
        <dbReference type="EMBL" id="GLR75754.1"/>
    </source>
</evidence>
<dbReference type="InterPro" id="IPR018669">
    <property type="entry name" value="Toxin_HigB"/>
</dbReference>